<name>A0A0C9TRS0_SPHS4</name>
<dbReference type="OrthoDB" id="10250282at2759"/>
<organism evidence="3 4">
    <name type="scientific">Sphaerobolus stellatus (strain SS14)</name>
    <dbReference type="NCBI Taxonomy" id="990650"/>
    <lineage>
        <taxon>Eukaryota</taxon>
        <taxon>Fungi</taxon>
        <taxon>Dikarya</taxon>
        <taxon>Basidiomycota</taxon>
        <taxon>Agaricomycotina</taxon>
        <taxon>Agaricomycetes</taxon>
        <taxon>Phallomycetidae</taxon>
        <taxon>Geastrales</taxon>
        <taxon>Sphaerobolaceae</taxon>
        <taxon>Sphaerobolus</taxon>
    </lineage>
</organism>
<dbReference type="HOGENOM" id="CLU_039338_0_0_1"/>
<feature type="domain" description="Gfo/Idh/MocA-like oxidoreductase N-terminal" evidence="1">
    <location>
        <begin position="16"/>
        <end position="166"/>
    </location>
</feature>
<dbReference type="InterPro" id="IPR013944">
    <property type="entry name" value="OxRdtase_put_C"/>
</dbReference>
<accession>A0A0C9TRS0</accession>
<evidence type="ECO:0000313" key="3">
    <source>
        <dbReference type="EMBL" id="KIJ32858.1"/>
    </source>
</evidence>
<dbReference type="InterPro" id="IPR052515">
    <property type="entry name" value="Gfo/Idh/MocA_Oxidoreductase"/>
</dbReference>
<dbReference type="PANTHER" id="PTHR43249">
    <property type="entry name" value="UDP-N-ACETYL-2-AMINO-2-DEOXY-D-GLUCURONATE OXIDASE"/>
    <property type="match status" value="1"/>
</dbReference>
<dbReference type="Gene3D" id="3.40.50.720">
    <property type="entry name" value="NAD(P)-binding Rossmann-like Domain"/>
    <property type="match status" value="1"/>
</dbReference>
<dbReference type="AlphaFoldDB" id="A0A0C9TRS0"/>
<feature type="domain" description="Oxidoreductase putative C-terminal" evidence="2">
    <location>
        <begin position="169"/>
        <end position="229"/>
    </location>
</feature>
<dbReference type="EMBL" id="KN837221">
    <property type="protein sequence ID" value="KIJ32858.1"/>
    <property type="molecule type" value="Genomic_DNA"/>
</dbReference>
<dbReference type="GO" id="GO:0000166">
    <property type="term" value="F:nucleotide binding"/>
    <property type="evidence" value="ECO:0007669"/>
    <property type="project" value="InterPro"/>
</dbReference>
<dbReference type="Pfam" id="PF08635">
    <property type="entry name" value="ox_reductase_C"/>
    <property type="match status" value="2"/>
</dbReference>
<reference evidence="3 4" key="1">
    <citation type="submission" date="2014-06" db="EMBL/GenBank/DDBJ databases">
        <title>Evolutionary Origins and Diversification of the Mycorrhizal Mutualists.</title>
        <authorList>
            <consortium name="DOE Joint Genome Institute"/>
            <consortium name="Mycorrhizal Genomics Consortium"/>
            <person name="Kohler A."/>
            <person name="Kuo A."/>
            <person name="Nagy L.G."/>
            <person name="Floudas D."/>
            <person name="Copeland A."/>
            <person name="Barry K.W."/>
            <person name="Cichocki N."/>
            <person name="Veneault-Fourrey C."/>
            <person name="LaButti K."/>
            <person name="Lindquist E.A."/>
            <person name="Lipzen A."/>
            <person name="Lundell T."/>
            <person name="Morin E."/>
            <person name="Murat C."/>
            <person name="Riley R."/>
            <person name="Ohm R."/>
            <person name="Sun H."/>
            <person name="Tunlid A."/>
            <person name="Henrissat B."/>
            <person name="Grigoriev I.V."/>
            <person name="Hibbett D.S."/>
            <person name="Martin F."/>
        </authorList>
    </citation>
    <scope>NUCLEOTIDE SEQUENCE [LARGE SCALE GENOMIC DNA]</scope>
    <source>
        <strain evidence="3 4">SS14</strain>
    </source>
</reference>
<evidence type="ECO:0000259" key="2">
    <source>
        <dbReference type="Pfam" id="PF08635"/>
    </source>
</evidence>
<dbReference type="Proteomes" id="UP000054279">
    <property type="component" value="Unassembled WGS sequence"/>
</dbReference>
<dbReference type="Gene3D" id="3.30.360.10">
    <property type="entry name" value="Dihydrodipicolinate Reductase, domain 2"/>
    <property type="match status" value="1"/>
</dbReference>
<dbReference type="InterPro" id="IPR036291">
    <property type="entry name" value="NAD(P)-bd_dom_sf"/>
</dbReference>
<protein>
    <submittedName>
        <fullName evidence="3">Uncharacterized protein</fullName>
    </submittedName>
</protein>
<dbReference type="InterPro" id="IPR000683">
    <property type="entry name" value="Gfo/Idh/MocA-like_OxRdtase_N"/>
</dbReference>
<proteinExistence type="predicted"/>
<gene>
    <name evidence="3" type="ORF">M422DRAFT_265348</name>
</gene>
<keyword evidence="4" id="KW-1185">Reference proteome</keyword>
<sequence length="387" mass="44148">MLDLEDSAWMEMLHNFNLILIGAGEVNFGSVEGPWNHSLRLERKLKDRLQIIALVDPDVDRAKSALESKSKGDQAASYVNALIASTISEASNLFRGDKQPNLVILGRPPQFRGSHIPGKDLELQIMEAFPGYPVFIEKPVTASLPEECWRVSKQMNQRNVLIGVGYVLRYLRVVQKMKEIIRENNLVVMGTNARYVMAYEYARKLSWWNKSLSGGPIIEQATHFCDLSRKRFDEDLIPPESRTPRLTSASWKYLSGAVGSLMHAIALHDTTYDTEFEVYADGFRLKLVDPYGSPTLYVRRPGIKEEETYKFEEDDPFFSEISTFVDAIEGRAPKHNILSSYEDALRTYEFTWQIRKSSDTWADSYRKFIRTEGHGMLQGQPGQYAGN</sequence>
<dbReference type="PANTHER" id="PTHR43249:SF1">
    <property type="entry name" value="D-GLUCOSIDE 3-DEHYDROGENASE"/>
    <property type="match status" value="1"/>
</dbReference>
<dbReference type="SUPFAM" id="SSF51735">
    <property type="entry name" value="NAD(P)-binding Rossmann-fold domains"/>
    <property type="match status" value="1"/>
</dbReference>
<dbReference type="Pfam" id="PF01408">
    <property type="entry name" value="GFO_IDH_MocA"/>
    <property type="match status" value="1"/>
</dbReference>
<evidence type="ECO:0000313" key="4">
    <source>
        <dbReference type="Proteomes" id="UP000054279"/>
    </source>
</evidence>
<dbReference type="SUPFAM" id="SSF55347">
    <property type="entry name" value="Glyceraldehyde-3-phosphate dehydrogenase-like, C-terminal domain"/>
    <property type="match status" value="1"/>
</dbReference>
<feature type="domain" description="Oxidoreductase putative C-terminal" evidence="2">
    <location>
        <begin position="232"/>
        <end position="283"/>
    </location>
</feature>
<evidence type="ECO:0000259" key="1">
    <source>
        <dbReference type="Pfam" id="PF01408"/>
    </source>
</evidence>